<dbReference type="Pfam" id="PF10992">
    <property type="entry name" value="Epiplasmin"/>
    <property type="match status" value="1"/>
</dbReference>
<evidence type="ECO:0000313" key="2">
    <source>
        <dbReference type="Proteomes" id="UP000689195"/>
    </source>
</evidence>
<accession>A0A8S1TKI2</accession>
<dbReference type="Proteomes" id="UP000689195">
    <property type="component" value="Unassembled WGS sequence"/>
</dbReference>
<evidence type="ECO:0000313" key="1">
    <source>
        <dbReference type="EMBL" id="CAD8152237.1"/>
    </source>
</evidence>
<protein>
    <submittedName>
        <fullName evidence="1">Uncharacterized protein</fullName>
    </submittedName>
</protein>
<proteinExistence type="predicted"/>
<comment type="caution">
    <text evidence="1">The sequence shown here is derived from an EMBL/GenBank/DDBJ whole genome shotgun (WGS) entry which is preliminary data.</text>
</comment>
<dbReference type="EMBL" id="CAJJDO010000022">
    <property type="protein sequence ID" value="CAD8152237.1"/>
    <property type="molecule type" value="Genomic_DNA"/>
</dbReference>
<keyword evidence="2" id="KW-1185">Reference proteome</keyword>
<reference evidence="1" key="1">
    <citation type="submission" date="2021-01" db="EMBL/GenBank/DDBJ databases">
        <authorList>
            <consortium name="Genoscope - CEA"/>
            <person name="William W."/>
        </authorList>
    </citation>
    <scope>NUCLEOTIDE SEQUENCE</scope>
</reference>
<dbReference type="InterPro" id="IPR021258">
    <property type="entry name" value="Epiplasmin"/>
</dbReference>
<organism evidence="1 2">
    <name type="scientific">Paramecium pentaurelia</name>
    <dbReference type="NCBI Taxonomy" id="43138"/>
    <lineage>
        <taxon>Eukaryota</taxon>
        <taxon>Sar</taxon>
        <taxon>Alveolata</taxon>
        <taxon>Ciliophora</taxon>
        <taxon>Intramacronucleata</taxon>
        <taxon>Oligohymenophorea</taxon>
        <taxon>Peniculida</taxon>
        <taxon>Parameciidae</taxon>
        <taxon>Paramecium</taxon>
    </lineage>
</organism>
<sequence length="367" mass="42790">MPNVSKSTIINQLIQTTPNQIKEKQQQNQQLFFVRQKFNKNQQICDKHLVNLVNNLYLIIPNITKEQQRLNKRDRLKIDEKSIINVIFQIKDLKRLQEKEIIIIIMRIQLIFYQIDSGLDWKIRKYYLRQYRIIKLSILEHLFKEINPKIKCIQINLFRMSFYPGFFPQYSQPLAASFAAPVAYPQASIVRPVATTPIYTSPAPIYTAPAPVVTQSVVQPVVQSVVQPVVAAQPTIKGESRVEYREYQRPVVEYETETIEVKKPVTKYVTDYYPVEYQTDYIPRTVYETQTEYVPVQKTVPRVEYEAVEREVQRVPAAPVQYAPAPLTYSVVQPVQQVVTQPVASYATPLTYSTVRPAYYGGYPYYY</sequence>
<name>A0A8S1TKI2_9CILI</name>
<dbReference type="AlphaFoldDB" id="A0A8S1TKI2"/>
<dbReference type="OrthoDB" id="286864at2759"/>
<gene>
    <name evidence="1" type="ORF">PPENT_87.1.T0220347</name>
</gene>